<protein>
    <submittedName>
        <fullName evidence="2">Uncharacterized protein</fullName>
    </submittedName>
</protein>
<keyword evidence="3" id="KW-1185">Reference proteome</keyword>
<accession>A0A9P8T6J4</accession>
<dbReference type="AlphaFoldDB" id="A0A9P8T6J4"/>
<sequence>MNQTDTHDLSDMYSNLQTLEQAVCNWRQQQQKYKEVSCKLWFHNLELPKDRKTRFVSQDEVSVFVNGQKMDGSHTGDLIVDFNTGDDEVETTVLTFLGECVLPSGWQLQPNFTVGCYLIAANSVHSQMFVSMTIEGLVDSSGVERTKSEFLYETDTVFLNKSLSEGYLKLDMGSTTQIKVRQDPAHKLFNTQLFKILPNIQTSSDLFEYCPGNLLLRTSLISGFANFLNFVLNMVTLAYFKRLTTITSTLSNFCMLVASLSLTTLVVLLHIDATGTFQQLTMSYKYFFYWWFVVAVHFLISVAIGIYFFIADEKYIMSKVVSGRRMYVNDRPTMEFVIFFQLTTSLMVLLMFTFSVLKAKRRLNNFLNLTIKCQNTSL</sequence>
<feature type="transmembrane region" description="Helical" evidence="1">
    <location>
        <begin position="220"/>
        <end position="240"/>
    </location>
</feature>
<dbReference type="Proteomes" id="UP000769157">
    <property type="component" value="Unassembled WGS sequence"/>
</dbReference>
<dbReference type="EMBL" id="JAEUBE010000183">
    <property type="protein sequence ID" value="KAH3667160.1"/>
    <property type="molecule type" value="Genomic_DNA"/>
</dbReference>
<evidence type="ECO:0000313" key="2">
    <source>
        <dbReference type="EMBL" id="KAH3667160.1"/>
    </source>
</evidence>
<feature type="transmembrane region" description="Helical" evidence="1">
    <location>
        <begin position="252"/>
        <end position="271"/>
    </location>
</feature>
<reference evidence="2" key="1">
    <citation type="journal article" date="2021" name="Open Biol.">
        <title>Shared evolutionary footprints suggest mitochondrial oxidative damage underlies multiple complex I losses in fungi.</title>
        <authorList>
            <person name="Schikora-Tamarit M.A."/>
            <person name="Marcet-Houben M."/>
            <person name="Nosek J."/>
            <person name="Gabaldon T."/>
        </authorList>
    </citation>
    <scope>NUCLEOTIDE SEQUENCE</scope>
    <source>
        <strain evidence="2">CBS6075</strain>
    </source>
</reference>
<dbReference type="RefSeq" id="XP_046061972.1">
    <property type="nucleotide sequence ID" value="XM_046203720.1"/>
</dbReference>
<dbReference type="GeneID" id="70234776"/>
<gene>
    <name evidence="2" type="ORF">OGAPHI_002809</name>
</gene>
<organism evidence="2 3">
    <name type="scientific">Ogataea philodendri</name>
    <dbReference type="NCBI Taxonomy" id="1378263"/>
    <lineage>
        <taxon>Eukaryota</taxon>
        <taxon>Fungi</taxon>
        <taxon>Dikarya</taxon>
        <taxon>Ascomycota</taxon>
        <taxon>Saccharomycotina</taxon>
        <taxon>Pichiomycetes</taxon>
        <taxon>Pichiales</taxon>
        <taxon>Pichiaceae</taxon>
        <taxon>Ogataea</taxon>
    </lineage>
</organism>
<dbReference type="OrthoDB" id="3992884at2759"/>
<feature type="transmembrane region" description="Helical" evidence="1">
    <location>
        <begin position="336"/>
        <end position="357"/>
    </location>
</feature>
<proteinExistence type="predicted"/>
<keyword evidence="1" id="KW-1133">Transmembrane helix</keyword>
<feature type="transmembrane region" description="Helical" evidence="1">
    <location>
        <begin position="287"/>
        <end position="310"/>
    </location>
</feature>
<name>A0A9P8T6J4_9ASCO</name>
<reference evidence="2" key="2">
    <citation type="submission" date="2021-01" db="EMBL/GenBank/DDBJ databases">
        <authorList>
            <person name="Schikora-Tamarit M.A."/>
        </authorList>
    </citation>
    <scope>NUCLEOTIDE SEQUENCE</scope>
    <source>
        <strain evidence="2">CBS6075</strain>
    </source>
</reference>
<comment type="caution">
    <text evidence="2">The sequence shown here is derived from an EMBL/GenBank/DDBJ whole genome shotgun (WGS) entry which is preliminary data.</text>
</comment>
<keyword evidence="1" id="KW-0812">Transmembrane</keyword>
<keyword evidence="1" id="KW-0472">Membrane</keyword>
<evidence type="ECO:0000313" key="3">
    <source>
        <dbReference type="Proteomes" id="UP000769157"/>
    </source>
</evidence>
<evidence type="ECO:0000256" key="1">
    <source>
        <dbReference type="SAM" id="Phobius"/>
    </source>
</evidence>